<accession>A0A0S4JHU9</accession>
<dbReference type="VEuPathDB" id="TriTrypDB:BSAL_23015"/>
<protein>
    <submittedName>
        <fullName evidence="1">Uncharacterized protein</fullName>
    </submittedName>
</protein>
<proteinExistence type="predicted"/>
<evidence type="ECO:0000313" key="1">
    <source>
        <dbReference type="EMBL" id="CUG89716.1"/>
    </source>
</evidence>
<reference evidence="2" key="1">
    <citation type="submission" date="2015-09" db="EMBL/GenBank/DDBJ databases">
        <authorList>
            <consortium name="Pathogen Informatics"/>
        </authorList>
    </citation>
    <scope>NUCLEOTIDE SEQUENCE [LARGE SCALE GENOMIC DNA]</scope>
    <source>
        <strain evidence="2">Lake Konstanz</strain>
    </source>
</reference>
<sequence length="335" mass="36151">MRSSGAVLALGADVCGQTALLLRVLTQPQVRNVIIGEVSMHSLLERLLGVMEETTKILEEFSKSRTVARLWSAGSRLDLLQEQSTEMHNIFTMLHQLLSFHAQTTHVHDIRKMLQVVGSTQLLTADSLTGHLLPQLVASVDQVAATTDAAIGAASANTTSAVEKMCAHMMKDITEMTSRQLEAQCSMLQLSTRDAVSNEVLSVVSAVLSSASQSTVSVLSQSMRDLLDDVVHNVLPSMMKSAASTGLKEQLEGVVGNAWLSALRQEVRVACTQVHTHTPTAPVSVPLIQLGSHTQPQTQSLQQRLDVASTAAAEVVKRTSWSTRALSCKLVARNR</sequence>
<dbReference type="EMBL" id="CYKH01001761">
    <property type="protein sequence ID" value="CUG89716.1"/>
    <property type="molecule type" value="Genomic_DNA"/>
</dbReference>
<name>A0A0S4JHU9_BODSA</name>
<organism evidence="1 2">
    <name type="scientific">Bodo saltans</name>
    <name type="common">Flagellated protozoan</name>
    <dbReference type="NCBI Taxonomy" id="75058"/>
    <lineage>
        <taxon>Eukaryota</taxon>
        <taxon>Discoba</taxon>
        <taxon>Euglenozoa</taxon>
        <taxon>Kinetoplastea</taxon>
        <taxon>Metakinetoplastina</taxon>
        <taxon>Eubodonida</taxon>
        <taxon>Bodonidae</taxon>
        <taxon>Bodo</taxon>
    </lineage>
</organism>
<dbReference type="AlphaFoldDB" id="A0A0S4JHU9"/>
<evidence type="ECO:0000313" key="2">
    <source>
        <dbReference type="Proteomes" id="UP000051952"/>
    </source>
</evidence>
<keyword evidence="2" id="KW-1185">Reference proteome</keyword>
<dbReference type="Proteomes" id="UP000051952">
    <property type="component" value="Unassembled WGS sequence"/>
</dbReference>
<gene>
    <name evidence="1" type="ORF">BSAL_23015</name>
</gene>